<dbReference type="GeneID" id="28825626"/>
<organism evidence="2 3">
    <name type="scientific">Mollisia scopiformis</name>
    <name type="common">Conifer needle endophyte fungus</name>
    <name type="synonym">Phialocephala scopiformis</name>
    <dbReference type="NCBI Taxonomy" id="149040"/>
    <lineage>
        <taxon>Eukaryota</taxon>
        <taxon>Fungi</taxon>
        <taxon>Dikarya</taxon>
        <taxon>Ascomycota</taxon>
        <taxon>Pezizomycotina</taxon>
        <taxon>Leotiomycetes</taxon>
        <taxon>Helotiales</taxon>
        <taxon>Mollisiaceae</taxon>
        <taxon>Mollisia</taxon>
    </lineage>
</organism>
<dbReference type="AlphaFoldDB" id="A0A194WT08"/>
<evidence type="ECO:0000313" key="2">
    <source>
        <dbReference type="EMBL" id="KUJ10757.1"/>
    </source>
</evidence>
<proteinExistence type="predicted"/>
<dbReference type="Proteomes" id="UP000070700">
    <property type="component" value="Unassembled WGS sequence"/>
</dbReference>
<reference evidence="2 3" key="1">
    <citation type="submission" date="2015-10" db="EMBL/GenBank/DDBJ databases">
        <title>Full genome of DAOMC 229536 Phialocephala scopiformis, a fungal endophyte of spruce producing the potent anti-insectan compound rugulosin.</title>
        <authorList>
            <consortium name="DOE Joint Genome Institute"/>
            <person name="Walker A.K."/>
            <person name="Frasz S.L."/>
            <person name="Seifert K.A."/>
            <person name="Miller J.D."/>
            <person name="Mondo S.J."/>
            <person name="Labutti K."/>
            <person name="Lipzen A."/>
            <person name="Dockter R."/>
            <person name="Kennedy M."/>
            <person name="Grigoriev I.V."/>
            <person name="Spatafora J.W."/>
        </authorList>
    </citation>
    <scope>NUCLEOTIDE SEQUENCE [LARGE SCALE GENOMIC DNA]</scope>
    <source>
        <strain evidence="2 3">CBS 120377</strain>
    </source>
</reference>
<dbReference type="InParanoid" id="A0A194WT08"/>
<dbReference type="EMBL" id="KQ947428">
    <property type="protein sequence ID" value="KUJ10757.1"/>
    <property type="molecule type" value="Genomic_DNA"/>
</dbReference>
<feature type="region of interest" description="Disordered" evidence="1">
    <location>
        <begin position="39"/>
        <end position="68"/>
    </location>
</feature>
<protein>
    <submittedName>
        <fullName evidence="2">Uncharacterized protein</fullName>
    </submittedName>
</protein>
<keyword evidence="3" id="KW-1185">Reference proteome</keyword>
<accession>A0A194WT08</accession>
<dbReference type="KEGG" id="psco:LY89DRAFT_689389"/>
<name>A0A194WT08_MOLSC</name>
<gene>
    <name evidence="2" type="ORF">LY89DRAFT_689389</name>
</gene>
<dbReference type="RefSeq" id="XP_018065112.1">
    <property type="nucleotide sequence ID" value="XM_018215900.1"/>
</dbReference>
<evidence type="ECO:0000256" key="1">
    <source>
        <dbReference type="SAM" id="MobiDB-lite"/>
    </source>
</evidence>
<evidence type="ECO:0000313" key="3">
    <source>
        <dbReference type="Proteomes" id="UP000070700"/>
    </source>
</evidence>
<sequence length="95" mass="10494">MSIDTPIHVSSCYATSSRTLLPAYSTSYDTPRAQIFECGCPDADSKEDDSGTPQRPFSARPQPGDRRDLESAMLRPMPKLMTFWATPPGYGSIYV</sequence>